<protein>
    <submittedName>
        <fullName evidence="2">Uncharacterized protein</fullName>
    </submittedName>
</protein>
<organism evidence="2 3">
    <name type="scientific">Chitinibacter bivalviorum</name>
    <dbReference type="NCBI Taxonomy" id="2739434"/>
    <lineage>
        <taxon>Bacteria</taxon>
        <taxon>Pseudomonadati</taxon>
        <taxon>Pseudomonadota</taxon>
        <taxon>Betaproteobacteria</taxon>
        <taxon>Neisseriales</taxon>
        <taxon>Chitinibacteraceae</taxon>
        <taxon>Chitinibacter</taxon>
    </lineage>
</organism>
<evidence type="ECO:0000256" key="1">
    <source>
        <dbReference type="SAM" id="MobiDB-lite"/>
    </source>
</evidence>
<reference evidence="2 3" key="1">
    <citation type="submission" date="2020-07" db="EMBL/GenBank/DDBJ databases">
        <title>Complete genome sequence of Chitinibacter sp. 2T18.</title>
        <authorList>
            <person name="Bae J.-W."/>
            <person name="Choi J.-W."/>
        </authorList>
    </citation>
    <scope>NUCLEOTIDE SEQUENCE [LARGE SCALE GENOMIC DNA]</scope>
    <source>
        <strain evidence="2 3">2T18</strain>
    </source>
</reference>
<dbReference type="KEGG" id="chiz:HQ393_10390"/>
<sequence length="599" mass="61812">MPRSISLEEFSGTASSPTPQAAPKRSISLDEFSGYKAPQPAQSADIDPTKADGATLKFGPWDTGVKLGDGTYRALAGAGKFFNDTQLGARQLTAHALGLPSASKLDAEANDNAVRDAPLMRTKAGFVGNLAGGAIATAPLGAVLGGARVVNAARTGLMSALLAPTETSATPSKEGLGNGDYFGNKVLQAGLGAGLGVVSDRVVKGVGNVVRGVADPVVQQLKNAGVNMTVGQILGGSARSIENGLTSVPILGDMIKARQADSIKSFNTGFINQSLAPIGQKLDNGLSGHAAIDQAGQKLSDAYDALLPNLKGKLDQPFQQLLGTVRQMGQSMPAERADQLNRIIANEVEGRFTNAGLASGDTLKSIESKLGEIYRPYQRSSDYDVRNLGNALSEVQSGLRSMIERNNPSYQNQLGPINQGYAQYLRALNASARAGTHEGVFTPAQSLAAIKALDPSKNKAAYAKGNALMQDFAGAAQQILPSNIPDSGTAFRQALQIGVGGLAGLGVSGISPALTAATLGLGLGTAGYSRVGQSAASKLLLSTPLRSAIANTFDQAAKPFAAPATVNSIMPSLMDMLTETDRKNERKAASKAALQGLTQ</sequence>
<gene>
    <name evidence="2" type="ORF">HQ393_10390</name>
</gene>
<name>A0A7H9BJR3_9NEIS</name>
<keyword evidence="3" id="KW-1185">Reference proteome</keyword>
<feature type="region of interest" description="Disordered" evidence="1">
    <location>
        <begin position="1"/>
        <end position="51"/>
    </location>
</feature>
<dbReference type="EMBL" id="CP058627">
    <property type="protein sequence ID" value="QLG88612.1"/>
    <property type="molecule type" value="Genomic_DNA"/>
</dbReference>
<evidence type="ECO:0000313" key="2">
    <source>
        <dbReference type="EMBL" id="QLG88612.1"/>
    </source>
</evidence>
<dbReference type="AlphaFoldDB" id="A0A7H9BJR3"/>
<accession>A0A7H9BJR3</accession>
<feature type="region of interest" description="Disordered" evidence="1">
    <location>
        <begin position="580"/>
        <end position="599"/>
    </location>
</feature>
<evidence type="ECO:0000313" key="3">
    <source>
        <dbReference type="Proteomes" id="UP000509597"/>
    </source>
</evidence>
<proteinExistence type="predicted"/>
<dbReference type="Proteomes" id="UP000509597">
    <property type="component" value="Chromosome"/>
</dbReference>
<dbReference type="RefSeq" id="WP_179355124.1">
    <property type="nucleotide sequence ID" value="NZ_CP058627.1"/>
</dbReference>